<feature type="transmembrane region" description="Helical" evidence="1">
    <location>
        <begin position="12"/>
        <end position="29"/>
    </location>
</feature>
<evidence type="ECO:0000256" key="1">
    <source>
        <dbReference type="SAM" id="Phobius"/>
    </source>
</evidence>
<proteinExistence type="predicted"/>
<reference evidence="2" key="1">
    <citation type="journal article" date="2021" name="Proc. Natl. Acad. Sci. U.S.A.">
        <title>A Catalog of Tens of Thousands of Viruses from Human Metagenomes Reveals Hidden Associations with Chronic Diseases.</title>
        <authorList>
            <person name="Tisza M.J."/>
            <person name="Buck C.B."/>
        </authorList>
    </citation>
    <scope>NUCLEOTIDE SEQUENCE</scope>
    <source>
        <strain evidence="2">Ct2vX3</strain>
    </source>
</reference>
<sequence length="37" mass="4364">MNRNLMMVKKLAVEISLLMLLIIGYHHLIEPKQRLTC</sequence>
<keyword evidence="1" id="KW-1133">Transmembrane helix</keyword>
<organism evidence="2">
    <name type="scientific">Siphoviridae sp. ct2vX3</name>
    <dbReference type="NCBI Taxonomy" id="2825318"/>
    <lineage>
        <taxon>Viruses</taxon>
        <taxon>Duplodnaviria</taxon>
        <taxon>Heunggongvirae</taxon>
        <taxon>Uroviricota</taxon>
        <taxon>Caudoviricetes</taxon>
    </lineage>
</organism>
<keyword evidence="1" id="KW-0472">Membrane</keyword>
<accession>A0A8S5PY50</accession>
<name>A0A8S5PY50_9CAUD</name>
<keyword evidence="1" id="KW-0812">Transmembrane</keyword>
<dbReference type="EMBL" id="BK015535">
    <property type="protein sequence ID" value="DAE11680.1"/>
    <property type="molecule type" value="Genomic_DNA"/>
</dbReference>
<evidence type="ECO:0000313" key="2">
    <source>
        <dbReference type="EMBL" id="DAE11680.1"/>
    </source>
</evidence>
<protein>
    <submittedName>
        <fullName evidence="2">Uncharacterized protein</fullName>
    </submittedName>
</protein>